<dbReference type="EMBL" id="JAKQYM010000008">
    <property type="protein sequence ID" value="MCI2229721.1"/>
    <property type="molecule type" value="Genomic_DNA"/>
</dbReference>
<dbReference type="Proteomes" id="UP001139369">
    <property type="component" value="Unassembled WGS sequence"/>
</dbReference>
<evidence type="ECO:0000313" key="2">
    <source>
        <dbReference type="EMBL" id="MCI2229721.1"/>
    </source>
</evidence>
<sequence length="134" mass="15471">MDNITIDAVKASSPTTLYFNEENNILKFSMLDYGKSPDPNFVITYGETLKNFNFKKITTDSETYFKTIDRFSEENFNTYNFANIDIQNPYKVDGISNNAVGFIFYLAIYGLPILLSVLTLIILLLIYKKFIKKK</sequence>
<evidence type="ECO:0000256" key="1">
    <source>
        <dbReference type="SAM" id="Phobius"/>
    </source>
</evidence>
<protein>
    <submittedName>
        <fullName evidence="2">Uncharacterized protein</fullName>
    </submittedName>
</protein>
<reference evidence="2" key="1">
    <citation type="submission" date="2022-02" db="EMBL/GenBank/DDBJ databases">
        <title>Polaribacter sp. MSW13, isolated from seawater.</title>
        <authorList>
            <person name="Kristyanto S."/>
            <person name="Jung J."/>
            <person name="Jeon C.O."/>
        </authorList>
    </citation>
    <scope>NUCLEOTIDE SEQUENCE</scope>
    <source>
        <strain evidence="2">MSW13</strain>
    </source>
</reference>
<evidence type="ECO:0000313" key="3">
    <source>
        <dbReference type="Proteomes" id="UP001139369"/>
    </source>
</evidence>
<dbReference type="AlphaFoldDB" id="A0A9X2AJQ4"/>
<proteinExistence type="predicted"/>
<keyword evidence="1" id="KW-0472">Membrane</keyword>
<keyword evidence="3" id="KW-1185">Reference proteome</keyword>
<organism evidence="2 3">
    <name type="scientific">Polaribacter marinus</name>
    <dbReference type="NCBI Taxonomy" id="2916838"/>
    <lineage>
        <taxon>Bacteria</taxon>
        <taxon>Pseudomonadati</taxon>
        <taxon>Bacteroidota</taxon>
        <taxon>Flavobacteriia</taxon>
        <taxon>Flavobacteriales</taxon>
        <taxon>Flavobacteriaceae</taxon>
    </lineage>
</organism>
<accession>A0A9X2AJQ4</accession>
<feature type="transmembrane region" description="Helical" evidence="1">
    <location>
        <begin position="102"/>
        <end position="127"/>
    </location>
</feature>
<gene>
    <name evidence="2" type="ORF">MC378_11135</name>
</gene>
<keyword evidence="1" id="KW-0812">Transmembrane</keyword>
<comment type="caution">
    <text evidence="2">The sequence shown here is derived from an EMBL/GenBank/DDBJ whole genome shotgun (WGS) entry which is preliminary data.</text>
</comment>
<keyword evidence="1" id="KW-1133">Transmembrane helix</keyword>
<dbReference type="RefSeq" id="WP_242178846.1">
    <property type="nucleotide sequence ID" value="NZ_JAKQYM010000008.1"/>
</dbReference>
<name>A0A9X2AJQ4_9FLAO</name>